<gene>
    <name evidence="2" type="ORF">PIBRA_LOCUS1963</name>
</gene>
<feature type="region of interest" description="Disordered" evidence="1">
    <location>
        <begin position="61"/>
        <end position="136"/>
    </location>
</feature>
<dbReference type="EMBL" id="CALOZG010000002">
    <property type="protein sequence ID" value="CAH3981563.1"/>
    <property type="molecule type" value="Genomic_DNA"/>
</dbReference>
<comment type="caution">
    <text evidence="2">The sequence shown here is derived from an EMBL/GenBank/DDBJ whole genome shotgun (WGS) entry which is preliminary data.</text>
</comment>
<keyword evidence="3" id="KW-1185">Reference proteome</keyword>
<evidence type="ECO:0000313" key="3">
    <source>
        <dbReference type="Proteomes" id="UP001152562"/>
    </source>
</evidence>
<accession>A0A9P0SZU2</accession>
<dbReference type="AlphaFoldDB" id="A0A9P0SZU2"/>
<feature type="compositionally biased region" description="Basic and acidic residues" evidence="1">
    <location>
        <begin position="72"/>
        <end position="82"/>
    </location>
</feature>
<organism evidence="2 3">
    <name type="scientific">Pieris brassicae</name>
    <name type="common">White butterfly</name>
    <name type="synonym">Large white butterfly</name>
    <dbReference type="NCBI Taxonomy" id="7116"/>
    <lineage>
        <taxon>Eukaryota</taxon>
        <taxon>Metazoa</taxon>
        <taxon>Ecdysozoa</taxon>
        <taxon>Arthropoda</taxon>
        <taxon>Hexapoda</taxon>
        <taxon>Insecta</taxon>
        <taxon>Pterygota</taxon>
        <taxon>Neoptera</taxon>
        <taxon>Endopterygota</taxon>
        <taxon>Lepidoptera</taxon>
        <taxon>Glossata</taxon>
        <taxon>Ditrysia</taxon>
        <taxon>Papilionoidea</taxon>
        <taxon>Pieridae</taxon>
        <taxon>Pierinae</taxon>
        <taxon>Pieris</taxon>
    </lineage>
</organism>
<proteinExistence type="predicted"/>
<evidence type="ECO:0000313" key="2">
    <source>
        <dbReference type="EMBL" id="CAH3981563.1"/>
    </source>
</evidence>
<protein>
    <submittedName>
        <fullName evidence="2">Uncharacterized protein</fullName>
    </submittedName>
</protein>
<reference evidence="2" key="1">
    <citation type="submission" date="2022-05" db="EMBL/GenBank/DDBJ databases">
        <authorList>
            <person name="Okamura Y."/>
        </authorList>
    </citation>
    <scope>NUCLEOTIDE SEQUENCE</scope>
</reference>
<dbReference type="Proteomes" id="UP001152562">
    <property type="component" value="Unassembled WGS sequence"/>
</dbReference>
<sequence length="136" mass="15222">MLLIMMIISAFAEAFEDHKINLKIGFDLIPKADGSPSVRIRDFEDFNLRKFGRRADKSIISIRADGSSSETEENKEVEKEDKDSEVDVAQSSESDDRALRSTKGINPDEFEPEPNPRLHNRGKSSDTDSAGTISVY</sequence>
<feature type="compositionally biased region" description="Polar residues" evidence="1">
    <location>
        <begin position="127"/>
        <end position="136"/>
    </location>
</feature>
<name>A0A9P0SZU2_PIEBR</name>
<evidence type="ECO:0000256" key="1">
    <source>
        <dbReference type="SAM" id="MobiDB-lite"/>
    </source>
</evidence>